<dbReference type="Proteomes" id="UP001241377">
    <property type="component" value="Unassembled WGS sequence"/>
</dbReference>
<organism evidence="1 2">
    <name type="scientific">Naganishia cerealis</name>
    <dbReference type="NCBI Taxonomy" id="610337"/>
    <lineage>
        <taxon>Eukaryota</taxon>
        <taxon>Fungi</taxon>
        <taxon>Dikarya</taxon>
        <taxon>Basidiomycota</taxon>
        <taxon>Agaricomycotina</taxon>
        <taxon>Tremellomycetes</taxon>
        <taxon>Filobasidiales</taxon>
        <taxon>Filobasidiaceae</taxon>
        <taxon>Naganishia</taxon>
    </lineage>
</organism>
<sequence length="103" mass="11204">MGSSKENDKEAPPPYSAHLIPSSSHLPAPAYNASQASPLSPPEINRDTLLPSTFRVGPRDVAPFVSVPEMILHLRLLAAFDRLQQLVRTTQESTGEVLDGDTR</sequence>
<feature type="non-terminal residue" evidence="1">
    <location>
        <position position="103"/>
    </location>
</feature>
<comment type="caution">
    <text evidence="1">The sequence shown here is derived from an EMBL/GenBank/DDBJ whole genome shotgun (WGS) entry which is preliminary data.</text>
</comment>
<name>A0ACC2V2R3_9TREE</name>
<evidence type="ECO:0000313" key="2">
    <source>
        <dbReference type="Proteomes" id="UP001241377"/>
    </source>
</evidence>
<proteinExistence type="predicted"/>
<accession>A0ACC2V2R3</accession>
<evidence type="ECO:0000313" key="1">
    <source>
        <dbReference type="EMBL" id="KAJ9093225.1"/>
    </source>
</evidence>
<gene>
    <name evidence="1" type="ORF">QFC19_008431</name>
</gene>
<keyword evidence="2" id="KW-1185">Reference proteome</keyword>
<dbReference type="EMBL" id="JASBWR010000126">
    <property type="protein sequence ID" value="KAJ9093225.1"/>
    <property type="molecule type" value="Genomic_DNA"/>
</dbReference>
<protein>
    <submittedName>
        <fullName evidence="1">Uncharacterized protein</fullName>
    </submittedName>
</protein>
<reference evidence="1" key="1">
    <citation type="submission" date="2023-04" db="EMBL/GenBank/DDBJ databases">
        <title>Draft Genome sequencing of Naganishia species isolated from polar environments using Oxford Nanopore Technology.</title>
        <authorList>
            <person name="Leo P."/>
            <person name="Venkateswaran K."/>
        </authorList>
    </citation>
    <scope>NUCLEOTIDE SEQUENCE</scope>
    <source>
        <strain evidence="1">MNA-CCFEE 5261</strain>
    </source>
</reference>